<dbReference type="RefSeq" id="WP_013934575.1">
    <property type="nucleotide sequence ID" value="NC_015709.1"/>
</dbReference>
<dbReference type="PROSITE" id="PS50893">
    <property type="entry name" value="ABC_TRANSPORTER_2"/>
    <property type="match status" value="1"/>
</dbReference>
<protein>
    <submittedName>
        <fullName evidence="5">Molybdate ABC transporter, ATPase subunit</fullName>
    </submittedName>
</protein>
<dbReference type="GO" id="GO:0016020">
    <property type="term" value="C:membrane"/>
    <property type="evidence" value="ECO:0007669"/>
    <property type="project" value="InterPro"/>
</dbReference>
<dbReference type="SUPFAM" id="SSF50331">
    <property type="entry name" value="MOP-like"/>
    <property type="match status" value="1"/>
</dbReference>
<dbReference type="PANTHER" id="PTHR43514">
    <property type="entry name" value="ABC TRANSPORTER I FAMILY MEMBER 10"/>
    <property type="match status" value="1"/>
</dbReference>
<sequence>MINPITDKKIDVAFRGKLGSFNLDVAFTVSARGVTALSGPSGCGKTTLLRAIAGLHHFQEGYCSVDGVIWQDKTHFLPVYQRPIGYVFQDSRLFPNRDVIGNLLYATGGRRPSSGLLFEEVTELLGLIPLLKRSVQALSGGEKQRVAIGRALLSQPRLLLMDEPLSALDQEAREKIMPFLEQLRDQLALPILYVSHDHLEIRRLSDRQIFLHKGKLDTKAAQQEAYSVIKAHCIAYDSAYGIALFEVAGGQLKVAVPSIVTGKAYRLWIDAKDISVAPVGTESGSLLNTPNAYIVAINAATLHNNLITLRLGKANHEVLFKAYVSDLATQQLNLKQGQKIQLRINHIEITAVSGCYSSKIKAT</sequence>
<keyword evidence="2" id="KW-0547">Nucleotide-binding</keyword>
<evidence type="ECO:0000256" key="2">
    <source>
        <dbReference type="ARBA" id="ARBA00022741"/>
    </source>
</evidence>
<keyword evidence="1" id="KW-0813">Transport</keyword>
<dbReference type="InterPro" id="IPR027417">
    <property type="entry name" value="P-loop_NTPase"/>
</dbReference>
<dbReference type="SMART" id="SM00382">
    <property type="entry name" value="AAA"/>
    <property type="match status" value="1"/>
</dbReference>
<dbReference type="Proteomes" id="UP000000491">
    <property type="component" value="Chromosome"/>
</dbReference>
<keyword evidence="3" id="KW-0067">ATP-binding</keyword>
<dbReference type="eggNOG" id="COG4148">
    <property type="taxonomic scope" value="Bacteria"/>
</dbReference>
<evidence type="ECO:0000259" key="4">
    <source>
        <dbReference type="PROSITE" id="PS50893"/>
    </source>
</evidence>
<dbReference type="PATRIC" id="fig|579138.3.peg.1366"/>
<organism evidence="5 6">
    <name type="scientific">Zymomonas mobilis subsp. pomaceae (strain ATCC 29192 / DSM 22645 / JCM 10191 / CCUG 17912 / NBRC 13757 / NCIMB 11200 / NRRL B-4491 / Barker I)</name>
    <dbReference type="NCBI Taxonomy" id="579138"/>
    <lineage>
        <taxon>Bacteria</taxon>
        <taxon>Pseudomonadati</taxon>
        <taxon>Pseudomonadota</taxon>
        <taxon>Alphaproteobacteria</taxon>
        <taxon>Sphingomonadales</taxon>
        <taxon>Zymomonadaceae</taxon>
        <taxon>Zymomonas</taxon>
    </lineage>
</organism>
<dbReference type="InterPro" id="IPR003439">
    <property type="entry name" value="ABC_transporter-like_ATP-bd"/>
</dbReference>
<name>F8EUN4_ZYMMT</name>
<evidence type="ECO:0000256" key="1">
    <source>
        <dbReference type="ARBA" id="ARBA00022448"/>
    </source>
</evidence>
<dbReference type="Gene3D" id="3.40.50.300">
    <property type="entry name" value="P-loop containing nucleotide triphosphate hydrolases"/>
    <property type="match status" value="1"/>
</dbReference>
<evidence type="ECO:0000313" key="5">
    <source>
        <dbReference type="EMBL" id="AEI38180.1"/>
    </source>
</evidence>
<evidence type="ECO:0000313" key="6">
    <source>
        <dbReference type="Proteomes" id="UP000000491"/>
    </source>
</evidence>
<dbReference type="PROSITE" id="PS00211">
    <property type="entry name" value="ABC_TRANSPORTER_1"/>
    <property type="match status" value="1"/>
</dbReference>
<dbReference type="InterPro" id="IPR003593">
    <property type="entry name" value="AAA+_ATPase"/>
</dbReference>
<dbReference type="GO" id="GO:0015098">
    <property type="term" value="F:molybdate ion transmembrane transporter activity"/>
    <property type="evidence" value="ECO:0007669"/>
    <property type="project" value="InterPro"/>
</dbReference>
<dbReference type="GO" id="GO:0140359">
    <property type="term" value="F:ABC-type transporter activity"/>
    <property type="evidence" value="ECO:0007669"/>
    <property type="project" value="InterPro"/>
</dbReference>
<dbReference type="STRING" id="579138.Zymop_1289"/>
<dbReference type="HOGENOM" id="CLU_000604_1_1_5"/>
<dbReference type="Pfam" id="PF00005">
    <property type="entry name" value="ABC_tran"/>
    <property type="match status" value="1"/>
</dbReference>
<reference evidence="5 6" key="1">
    <citation type="journal article" date="2011" name="J. Bacteriol.">
        <title>Genome sequence of the ethanol-producing Zymomonas mobilis subsp. pomaceae lectotype strain ATCC 29192.</title>
        <authorList>
            <person name="Kouvelis V.N."/>
            <person name="Davenport K.W."/>
            <person name="Brettin T.S."/>
            <person name="Bruce D."/>
            <person name="Detter C."/>
            <person name="Han C.S."/>
            <person name="Nolan M."/>
            <person name="Tapia R."/>
            <person name="Damoulaki A."/>
            <person name="Kyrpides N.C."/>
            <person name="Typas M.A."/>
            <person name="Pappas K.M."/>
        </authorList>
    </citation>
    <scope>NUCLEOTIDE SEQUENCE [LARGE SCALE GENOMIC DNA]</scope>
    <source>
        <strain evidence="6">ATCC 29192 / DSM 22645 / JCM 10191 / CCUG 17912 / NBRC 13757 / NCIMB 11200 / NRRL B-4491 / Barker I</strain>
    </source>
</reference>
<dbReference type="InterPro" id="IPR017871">
    <property type="entry name" value="ABC_transporter-like_CS"/>
</dbReference>
<dbReference type="AlphaFoldDB" id="F8EUN4"/>
<dbReference type="KEGG" id="zmp:Zymop_1289"/>
<dbReference type="InterPro" id="IPR008995">
    <property type="entry name" value="Mo/tungstate-bd_C_term_dom"/>
</dbReference>
<dbReference type="NCBIfam" id="TIGR02142">
    <property type="entry name" value="modC_ABC"/>
    <property type="match status" value="1"/>
</dbReference>
<feature type="domain" description="ABC transporter" evidence="4">
    <location>
        <begin position="7"/>
        <end position="238"/>
    </location>
</feature>
<accession>F8EUN4</accession>
<proteinExistence type="predicted"/>
<evidence type="ECO:0000256" key="3">
    <source>
        <dbReference type="ARBA" id="ARBA00022840"/>
    </source>
</evidence>
<dbReference type="EMBL" id="CP002865">
    <property type="protein sequence ID" value="AEI38180.1"/>
    <property type="molecule type" value="Genomic_DNA"/>
</dbReference>
<dbReference type="InterPro" id="IPR050334">
    <property type="entry name" value="Molybdenum_import_ModC"/>
</dbReference>
<dbReference type="PANTHER" id="PTHR43514:SF10">
    <property type="entry name" value="MOLYBDENUM IMPORT ATP-BINDING PROTEIN MODC 2"/>
    <property type="match status" value="1"/>
</dbReference>
<dbReference type="SUPFAM" id="SSF52540">
    <property type="entry name" value="P-loop containing nucleoside triphosphate hydrolases"/>
    <property type="match status" value="1"/>
</dbReference>
<dbReference type="GO" id="GO:0005524">
    <property type="term" value="F:ATP binding"/>
    <property type="evidence" value="ECO:0007669"/>
    <property type="project" value="UniProtKB-KW"/>
</dbReference>
<dbReference type="GO" id="GO:0016887">
    <property type="term" value="F:ATP hydrolysis activity"/>
    <property type="evidence" value="ECO:0007669"/>
    <property type="project" value="InterPro"/>
</dbReference>
<dbReference type="InterPro" id="IPR011868">
    <property type="entry name" value="ModC_ABC_ATP-bd"/>
</dbReference>
<gene>
    <name evidence="5" type="ordered locus">Zymop_1289</name>
</gene>